<dbReference type="Proteomes" id="UP000076858">
    <property type="component" value="Unassembled WGS sequence"/>
</dbReference>
<gene>
    <name evidence="1" type="ORF">APZ42_005058</name>
</gene>
<reference evidence="1 2" key="1">
    <citation type="submission" date="2016-03" db="EMBL/GenBank/DDBJ databases">
        <title>EvidentialGene: Evidence-directed Construction of Genes on Genomes.</title>
        <authorList>
            <person name="Gilbert D.G."/>
            <person name="Choi J.-H."/>
            <person name="Mockaitis K."/>
            <person name="Colbourne J."/>
            <person name="Pfrender M."/>
        </authorList>
    </citation>
    <scope>NUCLEOTIDE SEQUENCE [LARGE SCALE GENOMIC DNA]</scope>
    <source>
        <strain evidence="1 2">Xinb3</strain>
        <tissue evidence="1">Complete organism</tissue>
    </source>
</reference>
<proteinExistence type="predicted"/>
<dbReference type="EMBL" id="LRGB01014474">
    <property type="protein sequence ID" value="KZR99180.1"/>
    <property type="molecule type" value="Genomic_DNA"/>
</dbReference>
<protein>
    <submittedName>
        <fullName evidence="1">Uncharacterized protein</fullName>
    </submittedName>
</protein>
<organism evidence="1 2">
    <name type="scientific">Daphnia magna</name>
    <dbReference type="NCBI Taxonomy" id="35525"/>
    <lineage>
        <taxon>Eukaryota</taxon>
        <taxon>Metazoa</taxon>
        <taxon>Ecdysozoa</taxon>
        <taxon>Arthropoda</taxon>
        <taxon>Crustacea</taxon>
        <taxon>Branchiopoda</taxon>
        <taxon>Diplostraca</taxon>
        <taxon>Cladocera</taxon>
        <taxon>Anomopoda</taxon>
        <taxon>Daphniidae</taxon>
        <taxon>Daphnia</taxon>
    </lineage>
</organism>
<evidence type="ECO:0000313" key="1">
    <source>
        <dbReference type="EMBL" id="KZR99180.1"/>
    </source>
</evidence>
<name>A0A162BZ34_9CRUS</name>
<accession>A0A162BZ34</accession>
<keyword evidence="2" id="KW-1185">Reference proteome</keyword>
<dbReference type="AlphaFoldDB" id="A0A162BZ34"/>
<sequence>MNPLPDKKKKTKNICIKRKCLGIGDHDLCRASRVILLNFFFFCKPNKKKSSVSAKNMKQKNGNNTNQENAFFSHSHFCFKSSPSLVFSVISYSKQKRKKWG</sequence>
<evidence type="ECO:0000313" key="2">
    <source>
        <dbReference type="Proteomes" id="UP000076858"/>
    </source>
</evidence>
<comment type="caution">
    <text evidence="1">The sequence shown here is derived from an EMBL/GenBank/DDBJ whole genome shotgun (WGS) entry which is preliminary data.</text>
</comment>